<dbReference type="PANTHER" id="PTHR48109">
    <property type="entry name" value="DIHYDROOROTATE DEHYDROGENASE (QUINONE), MITOCHONDRIAL-RELATED"/>
    <property type="match status" value="1"/>
</dbReference>
<dbReference type="InterPro" id="IPR023359">
    <property type="entry name" value="Dihydro_DH_chainA_dom2"/>
</dbReference>
<evidence type="ECO:0000256" key="2">
    <source>
        <dbReference type="ARBA" id="ARBA00004496"/>
    </source>
</evidence>
<protein>
    <recommendedName>
        <fullName evidence="5">Dihydroorotate dehydrogenase (fumarate)</fullName>
    </recommendedName>
</protein>
<comment type="caution">
    <text evidence="12">The sequence shown here is derived from an EMBL/GenBank/DDBJ whole genome shotgun (WGS) entry which is preliminary data.</text>
</comment>
<comment type="subcellular location">
    <subcellularLocation>
        <location evidence="2">Cytoplasm</location>
    </subcellularLocation>
</comment>
<dbReference type="SUPFAM" id="SSF51395">
    <property type="entry name" value="FMN-linked oxidoreductases"/>
    <property type="match status" value="1"/>
</dbReference>
<name>A0AA38VSS3_9PEZI</name>
<proteinExistence type="inferred from homology"/>
<accession>A0AA38VSS3</accession>
<keyword evidence="8" id="KW-0288">FMN</keyword>
<dbReference type="GO" id="GO:0006221">
    <property type="term" value="P:pyrimidine nucleotide biosynthetic process"/>
    <property type="evidence" value="ECO:0007669"/>
    <property type="project" value="UniProtKB-KW"/>
</dbReference>
<dbReference type="GO" id="GO:0004152">
    <property type="term" value="F:dihydroorotate dehydrogenase activity"/>
    <property type="evidence" value="ECO:0007669"/>
    <property type="project" value="InterPro"/>
</dbReference>
<keyword evidence="13" id="KW-1185">Reference proteome</keyword>
<dbReference type="InterPro" id="IPR013785">
    <property type="entry name" value="Aldolase_TIM"/>
</dbReference>
<comment type="similarity">
    <text evidence="4">Belongs to the dihydroorotate dehydrogenase family. Type 1 subfamily.</text>
</comment>
<evidence type="ECO:0000256" key="3">
    <source>
        <dbReference type="ARBA" id="ARBA00004725"/>
    </source>
</evidence>
<evidence type="ECO:0000256" key="5">
    <source>
        <dbReference type="ARBA" id="ARBA00021374"/>
    </source>
</evidence>
<dbReference type="Gene3D" id="2.30.26.10">
    <property type="entry name" value="Dihydroorotate Dehydrogenase A, chain A, domain 2"/>
    <property type="match status" value="1"/>
</dbReference>
<dbReference type="GO" id="GO:0005737">
    <property type="term" value="C:cytoplasm"/>
    <property type="evidence" value="ECO:0007669"/>
    <property type="project" value="UniProtKB-SubCell"/>
</dbReference>
<dbReference type="InterPro" id="IPR005720">
    <property type="entry name" value="Dihydroorotate_DH_cat"/>
</dbReference>
<evidence type="ECO:0000256" key="7">
    <source>
        <dbReference type="ARBA" id="ARBA00022630"/>
    </source>
</evidence>
<dbReference type="Pfam" id="PF01180">
    <property type="entry name" value="DHO_dh"/>
    <property type="match status" value="1"/>
</dbReference>
<keyword evidence="7" id="KW-0285">Flavoprotein</keyword>
<organism evidence="12 13">
    <name type="scientific">Coniochaeta hoffmannii</name>
    <dbReference type="NCBI Taxonomy" id="91930"/>
    <lineage>
        <taxon>Eukaryota</taxon>
        <taxon>Fungi</taxon>
        <taxon>Dikarya</taxon>
        <taxon>Ascomycota</taxon>
        <taxon>Pezizomycotina</taxon>
        <taxon>Sordariomycetes</taxon>
        <taxon>Sordariomycetidae</taxon>
        <taxon>Coniochaetales</taxon>
        <taxon>Coniochaetaceae</taxon>
        <taxon>Coniochaeta</taxon>
    </lineage>
</organism>
<keyword evidence="9" id="KW-0665">Pyrimidine biosynthesis</keyword>
<comment type="cofactor">
    <cofactor evidence="1">
        <name>FMN</name>
        <dbReference type="ChEBI" id="CHEBI:58210"/>
    </cofactor>
</comment>
<evidence type="ECO:0000256" key="10">
    <source>
        <dbReference type="ARBA" id="ARBA00023002"/>
    </source>
</evidence>
<dbReference type="InterPro" id="IPR050074">
    <property type="entry name" value="DHO_dehydrogenase"/>
</dbReference>
<dbReference type="InterPro" id="IPR033886">
    <property type="entry name" value="DHOD_1A"/>
</dbReference>
<evidence type="ECO:0000259" key="11">
    <source>
        <dbReference type="Pfam" id="PF01180"/>
    </source>
</evidence>
<evidence type="ECO:0000313" key="13">
    <source>
        <dbReference type="Proteomes" id="UP001174691"/>
    </source>
</evidence>
<evidence type="ECO:0000256" key="8">
    <source>
        <dbReference type="ARBA" id="ARBA00022643"/>
    </source>
</evidence>
<keyword evidence="6" id="KW-0963">Cytoplasm</keyword>
<comment type="pathway">
    <text evidence="3">Pyrimidine metabolism; UMP biosynthesis via de novo pathway.</text>
</comment>
<dbReference type="EMBL" id="JANBVN010000075">
    <property type="protein sequence ID" value="KAJ9150047.1"/>
    <property type="molecule type" value="Genomic_DNA"/>
</dbReference>
<dbReference type="PANTHER" id="PTHR48109:SF1">
    <property type="entry name" value="DIHYDROOROTATE DEHYDROGENASE (FUMARATE)"/>
    <property type="match status" value="1"/>
</dbReference>
<dbReference type="CDD" id="cd04741">
    <property type="entry name" value="DHOD_1A_like"/>
    <property type="match status" value="1"/>
</dbReference>
<sequence>MAKTKPPTLDISPPLLNSANPWATNLDDLRALYLRESTGAVTTRTSMLGGFGHDENKHQYVFFNGSNHDNVTPISSLSGPVPQNASLNSLGYSPLRLAEYLDMIRTIAREAGAQARRKWFIISVTGTPEEVAVSYTNILAAQRSLPLSSFPLAMEINLSCPNIPGKPPPAYSGPALAQYLTAVFNAIKRGDSAYGLRIAVGLKTPPYTHNGQYQMLTDELLILAASNGGVCPVSFLTATNTLGSCLVLEPHDDDEGGFELALPEPGIGGLAGAPLHPLALGNVTMLGRMLDDHRAELGHMQIIGVGGVSDAAGYRRMMAVGAAAVGVGTALGLKGFAVFDEIYGEIAGKGDEDGGAKLQRGMASLDLAGEADEVLCGKTYNTRDSPVVTHPSTGLAVTGLSVGERTGSRVVQYLWSYMEEVPEGVGSHRDAL</sequence>
<dbReference type="Gene3D" id="3.20.20.70">
    <property type="entry name" value="Aldolase class I"/>
    <property type="match status" value="1"/>
</dbReference>
<evidence type="ECO:0000313" key="12">
    <source>
        <dbReference type="EMBL" id="KAJ9150047.1"/>
    </source>
</evidence>
<dbReference type="GO" id="GO:0006207">
    <property type="term" value="P:'de novo' pyrimidine nucleobase biosynthetic process"/>
    <property type="evidence" value="ECO:0007669"/>
    <property type="project" value="TreeGrafter"/>
</dbReference>
<gene>
    <name evidence="12" type="ORF">NKR19_g5464</name>
</gene>
<reference evidence="12" key="1">
    <citation type="submission" date="2022-07" db="EMBL/GenBank/DDBJ databases">
        <title>Fungi with potential for degradation of polypropylene.</title>
        <authorList>
            <person name="Gostincar C."/>
        </authorList>
    </citation>
    <scope>NUCLEOTIDE SEQUENCE</scope>
    <source>
        <strain evidence="12">EXF-13287</strain>
    </source>
</reference>
<evidence type="ECO:0000256" key="9">
    <source>
        <dbReference type="ARBA" id="ARBA00022975"/>
    </source>
</evidence>
<keyword evidence="10" id="KW-0560">Oxidoreductase</keyword>
<evidence type="ECO:0000256" key="6">
    <source>
        <dbReference type="ARBA" id="ARBA00022490"/>
    </source>
</evidence>
<dbReference type="Proteomes" id="UP001174691">
    <property type="component" value="Unassembled WGS sequence"/>
</dbReference>
<feature type="domain" description="Dihydroorotate dehydrogenase catalytic" evidence="11">
    <location>
        <begin position="86"/>
        <end position="347"/>
    </location>
</feature>
<evidence type="ECO:0000256" key="4">
    <source>
        <dbReference type="ARBA" id="ARBA00008008"/>
    </source>
</evidence>
<dbReference type="AlphaFoldDB" id="A0AA38VSS3"/>
<evidence type="ECO:0000256" key="1">
    <source>
        <dbReference type="ARBA" id="ARBA00001917"/>
    </source>
</evidence>